<dbReference type="InterPro" id="IPR025409">
    <property type="entry name" value="DUF4303"/>
</dbReference>
<dbReference type="Proteomes" id="UP000614741">
    <property type="component" value="Unassembled WGS sequence"/>
</dbReference>
<dbReference type="Pfam" id="PF14136">
    <property type="entry name" value="DUF4303"/>
    <property type="match status" value="1"/>
</dbReference>
<protein>
    <recommendedName>
        <fullName evidence="3">SseB protein N-terminal domain-containing protein</fullName>
    </recommendedName>
</protein>
<dbReference type="EMBL" id="BONP01000004">
    <property type="protein sequence ID" value="GIG39318.1"/>
    <property type="molecule type" value="Genomic_DNA"/>
</dbReference>
<evidence type="ECO:0008006" key="3">
    <source>
        <dbReference type="Google" id="ProtNLM"/>
    </source>
</evidence>
<name>A0ABQ4DIZ1_9CELL</name>
<dbReference type="RefSeq" id="WP_203671908.1">
    <property type="nucleotide sequence ID" value="NZ_BONP01000004.1"/>
</dbReference>
<evidence type="ECO:0000313" key="1">
    <source>
        <dbReference type="EMBL" id="GIG39318.1"/>
    </source>
</evidence>
<proteinExistence type="predicted"/>
<comment type="caution">
    <text evidence="1">The sequence shown here is derived from an EMBL/GenBank/DDBJ whole genome shotgun (WGS) entry which is preliminary data.</text>
</comment>
<sequence>MTDPSRPFTVPRASAPVDGDAALTGAIAAATRAAVDGLRAAHPGPFCVVALVTTGEALRPYLSVTLDGDGRWDLADSPLAIVGDEHFAALEPLYAARGDVHALPSPDAEREYGVRLASMEAALRLLDGEGLFGVGPAREQVLLLVATMPPDESDAGFACRLNPPGPLLTAWLEEASEGYGDPRGGR</sequence>
<reference evidence="1 2" key="1">
    <citation type="submission" date="2021-01" db="EMBL/GenBank/DDBJ databases">
        <title>Whole genome shotgun sequence of Cellulomonas phragmiteti NBRC 110785.</title>
        <authorList>
            <person name="Komaki H."/>
            <person name="Tamura T."/>
        </authorList>
    </citation>
    <scope>NUCLEOTIDE SEQUENCE [LARGE SCALE GENOMIC DNA]</scope>
    <source>
        <strain evidence="1 2">NBRC 110785</strain>
    </source>
</reference>
<gene>
    <name evidence="1" type="ORF">Cph01nite_10800</name>
</gene>
<evidence type="ECO:0000313" key="2">
    <source>
        <dbReference type="Proteomes" id="UP000614741"/>
    </source>
</evidence>
<keyword evidence="2" id="KW-1185">Reference proteome</keyword>
<organism evidence="1 2">
    <name type="scientific">Cellulomonas phragmiteti</name>
    <dbReference type="NCBI Taxonomy" id="478780"/>
    <lineage>
        <taxon>Bacteria</taxon>
        <taxon>Bacillati</taxon>
        <taxon>Actinomycetota</taxon>
        <taxon>Actinomycetes</taxon>
        <taxon>Micrococcales</taxon>
        <taxon>Cellulomonadaceae</taxon>
        <taxon>Cellulomonas</taxon>
    </lineage>
</organism>
<accession>A0ABQ4DIZ1</accession>